<keyword evidence="1" id="KW-0488">Methylation</keyword>
<evidence type="ECO:0000313" key="4">
    <source>
        <dbReference type="Proteomes" id="UP000240904"/>
    </source>
</evidence>
<dbReference type="Proteomes" id="UP000240904">
    <property type="component" value="Unassembled WGS sequence"/>
</dbReference>
<dbReference type="SUPFAM" id="SSF54523">
    <property type="entry name" value="Pili subunits"/>
    <property type="match status" value="1"/>
</dbReference>
<dbReference type="EMBL" id="PYMC01000018">
    <property type="protein sequence ID" value="PSW02546.1"/>
    <property type="molecule type" value="Genomic_DNA"/>
</dbReference>
<feature type="transmembrane region" description="Helical" evidence="2">
    <location>
        <begin position="12"/>
        <end position="30"/>
    </location>
</feature>
<dbReference type="Gene3D" id="3.30.700.10">
    <property type="entry name" value="Glycoprotein, Type 4 Pilin"/>
    <property type="match status" value="1"/>
</dbReference>
<name>A0A2T3MTM0_9GAMM</name>
<dbReference type="AlphaFoldDB" id="A0A2T3MTM0"/>
<dbReference type="InterPro" id="IPR031982">
    <property type="entry name" value="PilE-like"/>
</dbReference>
<dbReference type="PANTHER" id="PTHR30093">
    <property type="entry name" value="GENERAL SECRETION PATHWAY PROTEIN G"/>
    <property type="match status" value="1"/>
</dbReference>
<dbReference type="OrthoDB" id="5906095at2"/>
<keyword evidence="2" id="KW-0472">Membrane</keyword>
<dbReference type="InterPro" id="IPR000983">
    <property type="entry name" value="Bac_GSPG_pilin"/>
</dbReference>
<reference evidence="3 4" key="1">
    <citation type="submission" date="2018-03" db="EMBL/GenBank/DDBJ databases">
        <title>Whole genome sequencing of Histamine producing bacteria.</title>
        <authorList>
            <person name="Butler K."/>
        </authorList>
    </citation>
    <scope>NUCLEOTIDE SEQUENCE [LARGE SCALE GENOMIC DNA]</scope>
    <source>
        <strain evidence="3 4">DSM 16190</strain>
    </source>
</reference>
<proteinExistence type="predicted"/>
<protein>
    <submittedName>
        <fullName evidence="3">Prepilin-type cleavage/methylation domain-containing protein</fullName>
    </submittedName>
</protein>
<gene>
    <name evidence="3" type="ORF">C9I89_18675</name>
</gene>
<evidence type="ECO:0000313" key="3">
    <source>
        <dbReference type="EMBL" id="PSW02546.1"/>
    </source>
</evidence>
<comment type="caution">
    <text evidence="3">The sequence shown here is derived from an EMBL/GenBank/DDBJ whole genome shotgun (WGS) entry which is preliminary data.</text>
</comment>
<accession>A0A2T3MTM0</accession>
<dbReference type="GO" id="GO:0015628">
    <property type="term" value="P:protein secretion by the type II secretion system"/>
    <property type="evidence" value="ECO:0007669"/>
    <property type="project" value="InterPro"/>
</dbReference>
<dbReference type="Pfam" id="PF16732">
    <property type="entry name" value="ComP_DUS"/>
    <property type="match status" value="1"/>
</dbReference>
<dbReference type="RefSeq" id="WP_107284840.1">
    <property type="nucleotide sequence ID" value="NZ_PYMC01000018.1"/>
</dbReference>
<dbReference type="InterPro" id="IPR012902">
    <property type="entry name" value="N_methyl_site"/>
</dbReference>
<keyword evidence="2" id="KW-1133">Transmembrane helix</keyword>
<dbReference type="PANTHER" id="PTHR30093:SF47">
    <property type="entry name" value="TYPE IV PILUS NON-CORE MINOR PILIN PILE"/>
    <property type="match status" value="1"/>
</dbReference>
<evidence type="ECO:0000256" key="1">
    <source>
        <dbReference type="ARBA" id="ARBA00022481"/>
    </source>
</evidence>
<keyword evidence="4" id="KW-1185">Reference proteome</keyword>
<dbReference type="Pfam" id="PF07963">
    <property type="entry name" value="N_methyl"/>
    <property type="match status" value="1"/>
</dbReference>
<dbReference type="InterPro" id="IPR045584">
    <property type="entry name" value="Pilin-like"/>
</dbReference>
<keyword evidence="2" id="KW-0812">Transmembrane</keyword>
<evidence type="ECO:0000256" key="2">
    <source>
        <dbReference type="SAM" id="Phobius"/>
    </source>
</evidence>
<dbReference type="PRINTS" id="PR00813">
    <property type="entry name" value="BCTERIALGSPG"/>
</dbReference>
<dbReference type="GO" id="GO:0043683">
    <property type="term" value="P:type IV pilus assembly"/>
    <property type="evidence" value="ECO:0007669"/>
    <property type="project" value="InterPro"/>
</dbReference>
<dbReference type="NCBIfam" id="TIGR02532">
    <property type="entry name" value="IV_pilin_GFxxxE"/>
    <property type="match status" value="1"/>
</dbReference>
<organism evidence="3 4">
    <name type="scientific">Photobacterium lipolyticum</name>
    <dbReference type="NCBI Taxonomy" id="266810"/>
    <lineage>
        <taxon>Bacteria</taxon>
        <taxon>Pseudomonadati</taxon>
        <taxon>Pseudomonadota</taxon>
        <taxon>Gammaproteobacteria</taxon>
        <taxon>Vibrionales</taxon>
        <taxon>Vibrionaceae</taxon>
        <taxon>Photobacterium</taxon>
    </lineage>
</organism>
<dbReference type="GO" id="GO:0015627">
    <property type="term" value="C:type II protein secretion system complex"/>
    <property type="evidence" value="ECO:0007669"/>
    <property type="project" value="InterPro"/>
</dbReference>
<sequence>MDKQNGVTLIELMVVVAVIGVMTAITYPSYQSHVLKSYRNKAMSDLAMIQLAIEENRTNGIAYPSSISSSLCTICDNSGERYNYGITSTATSYTLSAIKTALQSSDTCGDLTLKSTGETTPTDCWK</sequence>